<evidence type="ECO:0000313" key="1">
    <source>
        <dbReference type="EMBL" id="DAE02143.1"/>
    </source>
</evidence>
<organism evidence="1">
    <name type="scientific">Siphoviridae sp. ct0106</name>
    <dbReference type="NCBI Taxonomy" id="2825290"/>
    <lineage>
        <taxon>Viruses</taxon>
        <taxon>Duplodnaviria</taxon>
        <taxon>Heunggongvirae</taxon>
        <taxon>Uroviricota</taxon>
        <taxon>Caudoviricetes</taxon>
    </lineage>
</organism>
<accession>A0A8S5P4T5</accession>
<protein>
    <submittedName>
        <fullName evidence="1">Uncharacterized protein</fullName>
    </submittedName>
</protein>
<dbReference type="EMBL" id="BK015341">
    <property type="protein sequence ID" value="DAE02143.1"/>
    <property type="molecule type" value="Genomic_DNA"/>
</dbReference>
<sequence length="65" mass="7045">MTRWTPGSASAEPGVLLCPPIGGAVSLPEALWWRGWYPRGRGAERRQIGLDGLSRVGRVRVCVGE</sequence>
<reference evidence="1" key="1">
    <citation type="journal article" date="2021" name="Proc. Natl. Acad. Sci. U.S.A.">
        <title>A Catalog of Tens of Thousands of Viruses from Human Metagenomes Reveals Hidden Associations with Chronic Diseases.</title>
        <authorList>
            <person name="Tisza M.J."/>
            <person name="Buck C.B."/>
        </authorList>
    </citation>
    <scope>NUCLEOTIDE SEQUENCE</scope>
    <source>
        <strain evidence="1">Ct0106</strain>
    </source>
</reference>
<proteinExistence type="predicted"/>
<name>A0A8S5P4T5_9CAUD</name>